<dbReference type="EMBL" id="NAJO01000012">
    <property type="protein sequence ID" value="OQO08636.1"/>
    <property type="molecule type" value="Genomic_DNA"/>
</dbReference>
<feature type="region of interest" description="Disordered" evidence="1">
    <location>
        <begin position="353"/>
        <end position="417"/>
    </location>
</feature>
<comment type="caution">
    <text evidence="2">The sequence shown here is derived from an EMBL/GenBank/DDBJ whole genome shotgun (WGS) entry which is preliminary data.</text>
</comment>
<feature type="compositionally biased region" description="Basic residues" evidence="1">
    <location>
        <begin position="12"/>
        <end position="22"/>
    </location>
</feature>
<feature type="compositionally biased region" description="Polar residues" evidence="1">
    <location>
        <begin position="1"/>
        <end position="11"/>
    </location>
</feature>
<evidence type="ECO:0000313" key="3">
    <source>
        <dbReference type="Proteomes" id="UP000192596"/>
    </source>
</evidence>
<evidence type="ECO:0008006" key="4">
    <source>
        <dbReference type="Google" id="ProtNLM"/>
    </source>
</evidence>
<feature type="compositionally biased region" description="Low complexity" evidence="1">
    <location>
        <begin position="169"/>
        <end position="195"/>
    </location>
</feature>
<keyword evidence="3" id="KW-1185">Reference proteome</keyword>
<gene>
    <name evidence="2" type="ORF">B0A48_06506</name>
</gene>
<feature type="region of interest" description="Disordered" evidence="1">
    <location>
        <begin position="1"/>
        <end position="33"/>
    </location>
</feature>
<sequence length="448" mass="48404">MQNSTSNLQRTARSRPVSHHGPPKSAAQQSPSRKVFNCIIDDTALVAGVKKSTRNGVRQWVKNGQIRLFVPLHALEQLSRQKNASTRHGEDVRDTLEWLDHATTTYPHTIRLQGADETYERWEEVERFTVPRSLFSEHDHVEADQEQEGTGLEEDTATKLTLTERGRKASISSMSTASSTSVARSSVRSTPSMSPESPPTSPAKAYTATMTTELSSGASQASGSTAVPVRLRPLFNYILWRIHQELDPVAALETFIFLCNDPIKVHAAKGFDIRCKRLEQLRDAVGREERDVRNRLSVTSREALLAASPVQKSPPKAPAAMLSPQPTTAVIDPDAFTRTVQPVVAKPAFTKAPQSPRAGFVAPAARGGPVGTPTNNLRGNSMRGRGNITHTGASRGTVAPVRGGLSRGGPVALPTGAQIDPNSFERPRGGFAGGRGAANGARKLWVPT</sequence>
<feature type="compositionally biased region" description="Acidic residues" evidence="1">
    <location>
        <begin position="144"/>
        <end position="155"/>
    </location>
</feature>
<dbReference type="AlphaFoldDB" id="A0A1V8TB72"/>
<evidence type="ECO:0000256" key="1">
    <source>
        <dbReference type="SAM" id="MobiDB-lite"/>
    </source>
</evidence>
<reference evidence="3" key="1">
    <citation type="submission" date="2017-03" db="EMBL/GenBank/DDBJ databases">
        <title>Genomes of endolithic fungi from Antarctica.</title>
        <authorList>
            <person name="Coleine C."/>
            <person name="Masonjones S."/>
            <person name="Stajich J.E."/>
        </authorList>
    </citation>
    <scope>NUCLEOTIDE SEQUENCE [LARGE SCALE GENOMIC DNA]</scope>
    <source>
        <strain evidence="3">CCFEE 5527</strain>
    </source>
</reference>
<dbReference type="Proteomes" id="UP000192596">
    <property type="component" value="Unassembled WGS sequence"/>
</dbReference>
<organism evidence="2 3">
    <name type="scientific">Cryoendolithus antarcticus</name>
    <dbReference type="NCBI Taxonomy" id="1507870"/>
    <lineage>
        <taxon>Eukaryota</taxon>
        <taxon>Fungi</taxon>
        <taxon>Dikarya</taxon>
        <taxon>Ascomycota</taxon>
        <taxon>Pezizomycotina</taxon>
        <taxon>Dothideomycetes</taxon>
        <taxon>Dothideomycetidae</taxon>
        <taxon>Cladosporiales</taxon>
        <taxon>Cladosporiaceae</taxon>
        <taxon>Cryoendolithus</taxon>
    </lineage>
</organism>
<evidence type="ECO:0000313" key="2">
    <source>
        <dbReference type="EMBL" id="OQO08636.1"/>
    </source>
</evidence>
<dbReference type="OrthoDB" id="5361617at2759"/>
<dbReference type="InParanoid" id="A0A1V8TB72"/>
<proteinExistence type="predicted"/>
<dbReference type="STRING" id="1507870.A0A1V8TB72"/>
<feature type="region of interest" description="Disordered" evidence="1">
    <location>
        <begin position="136"/>
        <end position="204"/>
    </location>
</feature>
<name>A0A1V8TB72_9PEZI</name>
<accession>A0A1V8TB72</accession>
<protein>
    <recommendedName>
        <fullName evidence="4">PIN domain-containing protein</fullName>
    </recommendedName>
</protein>